<dbReference type="PROSITE" id="PS00455">
    <property type="entry name" value="AMP_BINDING"/>
    <property type="match status" value="1"/>
</dbReference>
<dbReference type="GO" id="GO:0005783">
    <property type="term" value="C:endoplasmic reticulum"/>
    <property type="evidence" value="ECO:0007669"/>
    <property type="project" value="TreeGrafter"/>
</dbReference>
<dbReference type="PROSITE" id="PS50075">
    <property type="entry name" value="CARRIER"/>
    <property type="match status" value="1"/>
</dbReference>
<dbReference type="InterPro" id="IPR001611">
    <property type="entry name" value="Leu-rich_rpt"/>
</dbReference>
<dbReference type="InterPro" id="IPR013120">
    <property type="entry name" value="FAR_NAD-bd"/>
</dbReference>
<keyword evidence="3" id="KW-0436">Ligase</keyword>
<evidence type="ECO:0000256" key="1">
    <source>
        <dbReference type="ARBA" id="ARBA00022450"/>
    </source>
</evidence>
<gene>
    <name evidence="10" type="ORF">OXD698_LOCUS27723</name>
</gene>
<dbReference type="InterPro" id="IPR010080">
    <property type="entry name" value="Thioester_reductase-like_dom"/>
</dbReference>
<reference evidence="10" key="1">
    <citation type="submission" date="2021-02" db="EMBL/GenBank/DDBJ databases">
        <authorList>
            <person name="Nowell W R."/>
        </authorList>
    </citation>
    <scope>NUCLEOTIDE SEQUENCE</scope>
</reference>
<dbReference type="Gene3D" id="3.40.50.12780">
    <property type="entry name" value="N-terminal domain of ligase-like"/>
    <property type="match status" value="1"/>
</dbReference>
<dbReference type="InterPro" id="IPR036736">
    <property type="entry name" value="ACP-like_sf"/>
</dbReference>
<feature type="domain" description="Carrier" evidence="9">
    <location>
        <begin position="645"/>
        <end position="723"/>
    </location>
</feature>
<evidence type="ECO:0000256" key="3">
    <source>
        <dbReference type="ARBA" id="ARBA00022598"/>
    </source>
</evidence>
<evidence type="ECO:0000313" key="10">
    <source>
        <dbReference type="EMBL" id="CAF3969192.1"/>
    </source>
</evidence>
<evidence type="ECO:0000313" key="11">
    <source>
        <dbReference type="Proteomes" id="UP000663844"/>
    </source>
</evidence>
<keyword evidence="5" id="KW-0863">Zinc-finger</keyword>
<dbReference type="SUPFAM" id="SSF52047">
    <property type="entry name" value="RNI-like"/>
    <property type="match status" value="1"/>
</dbReference>
<evidence type="ECO:0000256" key="7">
    <source>
        <dbReference type="ARBA" id="ARBA00022833"/>
    </source>
</evidence>
<dbReference type="CDD" id="cd05235">
    <property type="entry name" value="SDR_e1"/>
    <property type="match status" value="1"/>
</dbReference>
<dbReference type="AlphaFoldDB" id="A0A819LU56"/>
<keyword evidence="1" id="KW-0596">Phosphopantetheine</keyword>
<keyword evidence="4" id="KW-0479">Metal-binding</keyword>
<dbReference type="InterPro" id="IPR036291">
    <property type="entry name" value="NAD(P)-bd_dom_sf"/>
</dbReference>
<dbReference type="SUPFAM" id="SSF51735">
    <property type="entry name" value="NAD(P)-binding Rossmann-fold domains"/>
    <property type="match status" value="1"/>
</dbReference>
<keyword evidence="6" id="KW-0276">Fatty acid metabolism</keyword>
<dbReference type="Pfam" id="PF13516">
    <property type="entry name" value="LRR_6"/>
    <property type="match status" value="2"/>
</dbReference>
<dbReference type="SUPFAM" id="SSF47336">
    <property type="entry name" value="ACP-like"/>
    <property type="match status" value="1"/>
</dbReference>
<dbReference type="InterPro" id="IPR043145">
    <property type="entry name" value="Znf_ZZ_sf"/>
</dbReference>
<dbReference type="Pfam" id="PF00550">
    <property type="entry name" value="PP-binding"/>
    <property type="match status" value="1"/>
</dbReference>
<keyword evidence="2" id="KW-0597">Phosphoprotein</keyword>
<accession>A0A819LU56</accession>
<dbReference type="Proteomes" id="UP000663844">
    <property type="component" value="Unassembled WGS sequence"/>
</dbReference>
<dbReference type="GO" id="GO:0016020">
    <property type="term" value="C:membrane"/>
    <property type="evidence" value="ECO:0007669"/>
    <property type="project" value="TreeGrafter"/>
</dbReference>
<dbReference type="EC" id="6.2.1.3" evidence="8"/>
<dbReference type="NCBIfam" id="TIGR01746">
    <property type="entry name" value="Thioester-redct"/>
    <property type="match status" value="1"/>
</dbReference>
<evidence type="ECO:0000259" key="9">
    <source>
        <dbReference type="PROSITE" id="PS50075"/>
    </source>
</evidence>
<evidence type="ECO:0000256" key="5">
    <source>
        <dbReference type="ARBA" id="ARBA00022771"/>
    </source>
</evidence>
<evidence type="ECO:0000256" key="6">
    <source>
        <dbReference type="ARBA" id="ARBA00022832"/>
    </source>
</evidence>
<dbReference type="InterPro" id="IPR042099">
    <property type="entry name" value="ANL_N_sf"/>
</dbReference>
<dbReference type="PANTHER" id="PTHR43272:SF91">
    <property type="entry name" value="CARRIER DOMAIN-CONTAINING PROTEIN"/>
    <property type="match status" value="1"/>
</dbReference>
<sequence length="1206" mass="135979">MTKTTKLSYWYCKSCRRNLSHGEFRFNCTVCNNYDYCEQCAATLDPPHPHRMIRELAYGCEEGEETAVIDMATGIRIATALYWDRHCMGMRDIDRDNPSLYTDSYSWLTFKTVGDRLKNFGHGLRGLIEPRGYLGICAANRPEWMITDFACMSQSIITVPIYTLFNDREIAYVINNTQVSVIVCDKQMLPRFIELYPLCPSLHHIVSMDSIPDTVSSATHNGLSIHFMEDIEKYGSIKQYDYVSIGPDDCLTIIYTSGSTGFPKGAMMSESTFRSAFPQWCVSSSIDQITFSYRPLAWVTDRDAIIATFFSGGRTGFSTGDPSRLMEELALVRPSSFSGPSSIWNKIYTEFKTALSLITLSHSPEVIETEEQRLLQQFSKLIPNRCKTISIGGAKASPIILNFIKRCFTHCMVIESYGISECGSVTYDNDVGNALQYRLESVPDMGYTLDDKPFPRGELLVKTPHMFSGYINNPEETHAALTEDGFFRTGDVVELRTRHNVLPSLHVIDRKKNFFKLSQGQFVSPEFLQDIYIQSPFVHQIYIHGDLFADSVTAVIVINQEYAQAFNLNHNLTPLDVNNPDPLFYGALLQDLRSIAEKESLRKHEIPSRIIIDFQPFTSENGLLTSSMKPCRHKIAAHYADRLKTTSNTIEQQLKTILETATGQSMSTDKENNLFLVNGGDSLSAVRLSRMIENDLGIPIPLNILFDPMMTLQRLTTLIQDPSQLSSISQSLVPQLLNDADLNLNITVGKPKVTSDCPSMIFITGTTGFVGAFLLAELLTVYRGECKFVCLVRCASPTKALDRIRETMLFYQIWKDDYQHRIIALQGDLAKSRFQLDNETYELLAREIDVIFHCGANVNFVLPYSQLYGPNVCGTLEIIRFATHIPSACIPIQYISTMSVLPPDVEKEISIEETSPDRLTSGYAQSKWVAEKLIVKANRGGLPVVIYRLGLICSDSRNGACNQNDLYTLLFDAMMKMGCYPETAFHSDVNGLPVDFTVKSIVDLSKVQSDVYGNVYHVVNPNGQIRFEDVIEAMRQCGVEMKSVCDEEWRMKVKAIADQNSRFECTLTTVNLSFNEIEDIGAQHLANTLRNHQTLTILDLSCNQIGNNGAQHINDAFKENKTLIQLDLKGNPGHYCRTVSAAIQIRNDKTINKIDLRWKSIDDIGMKFLTDALINNEVTSFLDTHEIETLQQPNLDQTTKSFEDEK</sequence>
<evidence type="ECO:0000256" key="2">
    <source>
        <dbReference type="ARBA" id="ARBA00022553"/>
    </source>
</evidence>
<keyword evidence="7" id="KW-0862">Zinc</keyword>
<dbReference type="GO" id="GO:0008270">
    <property type="term" value="F:zinc ion binding"/>
    <property type="evidence" value="ECO:0007669"/>
    <property type="project" value="UniProtKB-KW"/>
</dbReference>
<evidence type="ECO:0000256" key="4">
    <source>
        <dbReference type="ARBA" id="ARBA00022723"/>
    </source>
</evidence>
<protein>
    <recommendedName>
        <fullName evidence="8">long-chain-fatty-acid--CoA ligase</fullName>
        <ecNumber evidence="8">6.2.1.3</ecNumber>
    </recommendedName>
</protein>
<dbReference type="Gene3D" id="3.40.50.720">
    <property type="entry name" value="NAD(P)-binding Rossmann-like Domain"/>
    <property type="match status" value="1"/>
</dbReference>
<dbReference type="InterPro" id="IPR020845">
    <property type="entry name" value="AMP-binding_CS"/>
</dbReference>
<dbReference type="Gene3D" id="1.10.1200.10">
    <property type="entry name" value="ACP-like"/>
    <property type="match status" value="1"/>
</dbReference>
<dbReference type="EMBL" id="CAJOAZ010002903">
    <property type="protein sequence ID" value="CAF3969192.1"/>
    <property type="molecule type" value="Genomic_DNA"/>
</dbReference>
<dbReference type="Gene3D" id="3.30.60.90">
    <property type="match status" value="1"/>
</dbReference>
<name>A0A819LU56_9BILA</name>
<dbReference type="SUPFAM" id="SSF57850">
    <property type="entry name" value="RING/U-box"/>
    <property type="match status" value="1"/>
</dbReference>
<dbReference type="Pfam" id="PF00501">
    <property type="entry name" value="AMP-binding"/>
    <property type="match status" value="1"/>
</dbReference>
<dbReference type="SUPFAM" id="SSF56801">
    <property type="entry name" value="Acetyl-CoA synthetase-like"/>
    <property type="match status" value="1"/>
</dbReference>
<keyword evidence="6" id="KW-0443">Lipid metabolism</keyword>
<comment type="caution">
    <text evidence="10">The sequence shown here is derived from an EMBL/GenBank/DDBJ whole genome shotgun (WGS) entry which is preliminary data.</text>
</comment>
<organism evidence="10 11">
    <name type="scientific">Adineta steineri</name>
    <dbReference type="NCBI Taxonomy" id="433720"/>
    <lineage>
        <taxon>Eukaryota</taxon>
        <taxon>Metazoa</taxon>
        <taxon>Spiralia</taxon>
        <taxon>Gnathifera</taxon>
        <taxon>Rotifera</taxon>
        <taxon>Eurotatoria</taxon>
        <taxon>Bdelloidea</taxon>
        <taxon>Adinetida</taxon>
        <taxon>Adinetidae</taxon>
        <taxon>Adineta</taxon>
    </lineage>
</organism>
<proteinExistence type="predicted"/>
<dbReference type="PANTHER" id="PTHR43272">
    <property type="entry name" value="LONG-CHAIN-FATTY-ACID--COA LIGASE"/>
    <property type="match status" value="1"/>
</dbReference>
<dbReference type="Pfam" id="PF07993">
    <property type="entry name" value="NAD_binding_4"/>
    <property type="match status" value="1"/>
</dbReference>
<dbReference type="InterPro" id="IPR009081">
    <property type="entry name" value="PP-bd_ACP"/>
</dbReference>
<dbReference type="InterPro" id="IPR000873">
    <property type="entry name" value="AMP-dep_synth/lig_dom"/>
</dbReference>
<evidence type="ECO:0000256" key="8">
    <source>
        <dbReference type="ARBA" id="ARBA00026121"/>
    </source>
</evidence>
<dbReference type="SMART" id="SM00368">
    <property type="entry name" value="LRR_RI"/>
    <property type="match status" value="2"/>
</dbReference>
<dbReference type="GO" id="GO:0004467">
    <property type="term" value="F:long-chain fatty acid-CoA ligase activity"/>
    <property type="evidence" value="ECO:0007669"/>
    <property type="project" value="UniProtKB-EC"/>
</dbReference>